<dbReference type="SMART" id="SM00131">
    <property type="entry name" value="KU"/>
    <property type="match status" value="1"/>
</dbReference>
<evidence type="ECO:0000256" key="1">
    <source>
        <dbReference type="SAM" id="MobiDB-lite"/>
    </source>
</evidence>
<feature type="domain" description="BPTI/Kunitz inhibitor" evidence="2">
    <location>
        <begin position="518"/>
        <end position="551"/>
    </location>
</feature>
<dbReference type="Proteomes" id="UP000271162">
    <property type="component" value="Unassembled WGS sequence"/>
</dbReference>
<dbReference type="SUPFAM" id="SSF57362">
    <property type="entry name" value="BPTI-like"/>
    <property type="match status" value="1"/>
</dbReference>
<reference evidence="3 4" key="2">
    <citation type="submission" date="2018-11" db="EMBL/GenBank/DDBJ databases">
        <authorList>
            <consortium name="Pathogen Informatics"/>
        </authorList>
    </citation>
    <scope>NUCLEOTIDE SEQUENCE [LARGE SCALE GENOMIC DNA]</scope>
</reference>
<feature type="region of interest" description="Disordered" evidence="1">
    <location>
        <begin position="1"/>
        <end position="252"/>
    </location>
</feature>
<evidence type="ECO:0000313" key="3">
    <source>
        <dbReference type="EMBL" id="VDL87006.1"/>
    </source>
</evidence>
<feature type="region of interest" description="Disordered" evidence="1">
    <location>
        <begin position="305"/>
        <end position="343"/>
    </location>
</feature>
<dbReference type="STRING" id="27835.A0A0N4YYF7"/>
<evidence type="ECO:0000313" key="4">
    <source>
        <dbReference type="Proteomes" id="UP000271162"/>
    </source>
</evidence>
<feature type="compositionally biased region" description="Polar residues" evidence="1">
    <location>
        <begin position="203"/>
        <end position="212"/>
    </location>
</feature>
<dbReference type="InterPro" id="IPR002223">
    <property type="entry name" value="Kunitz_BPTI"/>
</dbReference>
<feature type="compositionally biased region" description="Low complexity" evidence="1">
    <location>
        <begin position="417"/>
        <end position="437"/>
    </location>
</feature>
<dbReference type="GO" id="GO:0004867">
    <property type="term" value="F:serine-type endopeptidase inhibitor activity"/>
    <property type="evidence" value="ECO:0007669"/>
    <property type="project" value="InterPro"/>
</dbReference>
<evidence type="ECO:0000259" key="2">
    <source>
        <dbReference type="PROSITE" id="PS50279"/>
    </source>
</evidence>
<protein>
    <submittedName>
        <fullName evidence="5">BPTI/Kunitz inhibitor domain-containing protein</fullName>
    </submittedName>
</protein>
<name>A0A0N4YYF7_NIPBR</name>
<evidence type="ECO:0000313" key="5">
    <source>
        <dbReference type="WBParaSite" id="NBR_0002227901-mRNA-1"/>
    </source>
</evidence>
<dbReference type="AlphaFoldDB" id="A0A0N4YYF7"/>
<gene>
    <name evidence="3" type="ORF">NBR_LOCUS22280</name>
</gene>
<accession>A0A0N4YYF7</accession>
<dbReference type="Pfam" id="PF00014">
    <property type="entry name" value="Kunitz_BPTI"/>
    <property type="match status" value="1"/>
</dbReference>
<organism evidence="5">
    <name type="scientific">Nippostrongylus brasiliensis</name>
    <name type="common">Rat hookworm</name>
    <dbReference type="NCBI Taxonomy" id="27835"/>
    <lineage>
        <taxon>Eukaryota</taxon>
        <taxon>Metazoa</taxon>
        <taxon>Ecdysozoa</taxon>
        <taxon>Nematoda</taxon>
        <taxon>Chromadorea</taxon>
        <taxon>Rhabditida</taxon>
        <taxon>Rhabditina</taxon>
        <taxon>Rhabditomorpha</taxon>
        <taxon>Strongyloidea</taxon>
        <taxon>Heligmosomidae</taxon>
        <taxon>Nippostrongylus</taxon>
    </lineage>
</organism>
<feature type="compositionally biased region" description="Low complexity" evidence="1">
    <location>
        <begin position="115"/>
        <end position="129"/>
    </location>
</feature>
<feature type="compositionally biased region" description="Polar residues" evidence="1">
    <location>
        <begin position="438"/>
        <end position="449"/>
    </location>
</feature>
<feature type="compositionally biased region" description="Low complexity" evidence="1">
    <location>
        <begin position="450"/>
        <end position="504"/>
    </location>
</feature>
<dbReference type="Gene3D" id="4.10.410.10">
    <property type="entry name" value="Pancreatic trypsin inhibitor Kunitz domain"/>
    <property type="match status" value="1"/>
</dbReference>
<dbReference type="EMBL" id="UYSL01027706">
    <property type="protein sequence ID" value="VDL87006.1"/>
    <property type="molecule type" value="Genomic_DNA"/>
</dbReference>
<sequence length="644" mass="67969">SSTTEASSTQGNDEPSELGFFETTSHPETTDSEEDLIESSNATETTSSSSAVESSSNSTTISYSSSTDASASLSTTSPASDTEESPSTIDLSVIISSTPSLVSTTGFSDSATSDTLSTEASTITTTESTTLHDETLTVEAKTIEVSTPPTGASDDDLENSISSTTERVSADIDNSITTTKSAASSTTSQKPGGAVLKTPLEINANTVQLSSKFKSDPEPSNEPVEFFDPNDLPPPPPENERRPVLNAAPQFSSQSVKPLKKIEILPIPVKDADPPKTVITETLPKSVVTAAQANIPIETTVGYDFTTESTTPKKPLSDLGESNDPSSLEVSSSEEVEGYPIGREPVPLSPVGIGRNMERLDIEGLEVPTTVVPLVRTSTTDPEDDEDASDFAEIQQSIDTQSVTRRATQTPSAEGSAAPTTRAAATAAPEAEYPTTEIRSTQASTTPVPSTQAATTQEATTAEPPSTQAATTRQSTTTTEESTTTTVAATTPSTTSPRPTTVSSTPPPTTRPPVTTRYFNMKNLRCEQFVFEGQGGNENQFETLSDCERLCAPEPASARRTASPPLPAVVQQPAPPAPRERPTIPVVASVPDHVDQTIQDIIDYDEKVIHYTVSFSPHVFRGSTMETSIGGLLTTKNYAKKVTN</sequence>
<dbReference type="PROSITE" id="PS50279">
    <property type="entry name" value="BPTI_KUNITZ_2"/>
    <property type="match status" value="1"/>
</dbReference>
<feature type="compositionally biased region" description="Polar residues" evidence="1">
    <location>
        <begin position="1"/>
        <end position="13"/>
    </location>
</feature>
<dbReference type="OMA" id="HISMERS"/>
<proteinExistence type="predicted"/>
<feature type="compositionally biased region" description="Polar residues" evidence="1">
    <location>
        <begin position="394"/>
        <end position="413"/>
    </location>
</feature>
<feature type="region of interest" description="Disordered" evidence="1">
    <location>
        <begin position="558"/>
        <end position="583"/>
    </location>
</feature>
<feature type="compositionally biased region" description="Low complexity" evidence="1">
    <location>
        <begin position="175"/>
        <end position="188"/>
    </location>
</feature>
<dbReference type="InterPro" id="IPR036880">
    <property type="entry name" value="Kunitz_BPTI_sf"/>
</dbReference>
<dbReference type="WBParaSite" id="NBR_0002227901-mRNA-1">
    <property type="protein sequence ID" value="NBR_0002227901-mRNA-1"/>
    <property type="gene ID" value="NBR_0002227901"/>
</dbReference>
<feature type="compositionally biased region" description="Low complexity" evidence="1">
    <location>
        <begin position="39"/>
        <end position="80"/>
    </location>
</feature>
<feature type="region of interest" description="Disordered" evidence="1">
    <location>
        <begin position="394"/>
        <end position="514"/>
    </location>
</feature>
<keyword evidence="4" id="KW-1185">Reference proteome</keyword>
<feature type="compositionally biased region" description="Polar residues" evidence="1">
    <location>
        <begin position="85"/>
        <end position="114"/>
    </location>
</feature>
<reference evidence="5" key="1">
    <citation type="submission" date="2017-02" db="UniProtKB">
        <authorList>
            <consortium name="WormBaseParasite"/>
        </authorList>
    </citation>
    <scope>IDENTIFICATION</scope>
</reference>